<reference evidence="2" key="1">
    <citation type="submission" date="2020-06" db="EMBL/GenBank/DDBJ databases">
        <authorList>
            <person name="Dong N."/>
        </authorList>
    </citation>
    <scope>NUCLEOTIDE SEQUENCE</scope>
    <source>
        <strain evidence="2">R1692</strain>
    </source>
</reference>
<keyword evidence="3" id="KW-1185">Reference proteome</keyword>
<dbReference type="Gene3D" id="2.160.20.120">
    <property type="match status" value="1"/>
</dbReference>
<comment type="caution">
    <text evidence="2">The sequence shown here is derived from an EMBL/GenBank/DDBJ whole genome shotgun (WGS) entry which is preliminary data.</text>
</comment>
<dbReference type="RefSeq" id="WP_286650618.1">
    <property type="nucleotide sequence ID" value="NZ_JACAGK010000009.1"/>
</dbReference>
<dbReference type="Pfam" id="PF10988">
    <property type="entry name" value="DUF2807"/>
    <property type="match status" value="1"/>
</dbReference>
<proteinExistence type="predicted"/>
<protein>
    <submittedName>
        <fullName evidence="2">DUF2807 domain-containing protein</fullName>
    </submittedName>
</protein>
<dbReference type="InterPro" id="IPR021255">
    <property type="entry name" value="DUF2807"/>
</dbReference>
<accession>A0ABT7NK02</accession>
<dbReference type="Proteomes" id="UP001170954">
    <property type="component" value="Unassembled WGS sequence"/>
</dbReference>
<reference evidence="2" key="2">
    <citation type="journal article" date="2022" name="Sci. Total Environ.">
        <title>Prevalence, transmission, and molecular epidemiology of tet(X)-positive bacteria among humans, animals, and environmental niches in China: An epidemiological, and genomic-based study.</title>
        <authorList>
            <person name="Dong N."/>
            <person name="Zeng Y."/>
            <person name="Cai C."/>
            <person name="Sun C."/>
            <person name="Lu J."/>
            <person name="Liu C."/>
            <person name="Zhou H."/>
            <person name="Sun Q."/>
            <person name="Shu L."/>
            <person name="Wang H."/>
            <person name="Wang Y."/>
            <person name="Wang S."/>
            <person name="Wu C."/>
            <person name="Chan E.W."/>
            <person name="Chen G."/>
            <person name="Shen Z."/>
            <person name="Chen S."/>
            <person name="Zhang R."/>
        </authorList>
    </citation>
    <scope>NUCLEOTIDE SEQUENCE</scope>
    <source>
        <strain evidence="2">R1692</strain>
    </source>
</reference>
<sequence length="242" mass="25547">MGLSLFVHAQKTEVRKINAKPSGISISTGIQAKIVKSNKNVVVLDAQNQSQLDKIETKVDKGILIIQVKRNSNIQNSRNLNATVYINPNLSSIEISSAGYLEITAPLDVRILKIDLSTAGALKTNRISTGKMSIDASSAAKFASDNIKVNELIIEASSASSIVLAGSSSRTSIDAITNAHVNTAKVRSKSVSAQARTGAKIKVQAKDSLRAIASSGASLTYTGYPKMTNFEKSSGGTINNAN</sequence>
<evidence type="ECO:0000259" key="1">
    <source>
        <dbReference type="Pfam" id="PF10988"/>
    </source>
</evidence>
<feature type="domain" description="Putative auto-transporter adhesin head GIN" evidence="1">
    <location>
        <begin position="22"/>
        <end position="225"/>
    </location>
</feature>
<dbReference type="EMBL" id="JACAGK010000009">
    <property type="protein sequence ID" value="MDM1047553.1"/>
    <property type="molecule type" value="Genomic_DNA"/>
</dbReference>
<gene>
    <name evidence="2" type="ORF">HX018_04765</name>
</gene>
<name>A0ABT7NK02_9SPHI</name>
<evidence type="ECO:0000313" key="2">
    <source>
        <dbReference type="EMBL" id="MDM1047553.1"/>
    </source>
</evidence>
<organism evidence="2 3">
    <name type="scientific">Sphingobacterium hotanense</name>
    <dbReference type="NCBI Taxonomy" id="649196"/>
    <lineage>
        <taxon>Bacteria</taxon>
        <taxon>Pseudomonadati</taxon>
        <taxon>Bacteroidota</taxon>
        <taxon>Sphingobacteriia</taxon>
        <taxon>Sphingobacteriales</taxon>
        <taxon>Sphingobacteriaceae</taxon>
        <taxon>Sphingobacterium</taxon>
    </lineage>
</organism>
<evidence type="ECO:0000313" key="3">
    <source>
        <dbReference type="Proteomes" id="UP001170954"/>
    </source>
</evidence>